<proteinExistence type="predicted"/>
<comment type="caution">
    <text evidence="1">The sequence shown here is derived from an EMBL/GenBank/DDBJ whole genome shotgun (WGS) entry which is preliminary data.</text>
</comment>
<dbReference type="EMBL" id="CACRXK020000101">
    <property type="protein sequence ID" value="CAB3978284.1"/>
    <property type="molecule type" value="Genomic_DNA"/>
</dbReference>
<gene>
    <name evidence="1" type="ORF">PACLA_8A066934</name>
</gene>
<dbReference type="AlphaFoldDB" id="A0A6S7FFS2"/>
<accession>A0A6S7FFS2</accession>
<dbReference type="OrthoDB" id="5962280at2759"/>
<evidence type="ECO:0000313" key="1">
    <source>
        <dbReference type="EMBL" id="CAB3978284.1"/>
    </source>
</evidence>
<protein>
    <submittedName>
        <fullName evidence="1">Uncharacterized protein</fullName>
    </submittedName>
</protein>
<sequence length="190" mass="21219">MNIQSLNNSQNEPTVGKAKRLLPVCMQKQQPKQKGDEAIEIVENFGLHSEMAVTENDVCLSIKEKEELCQTVMDGCPSVIAEAMYNICLRYSAEMANKSVVVGLPILPFNQSKHSDVCQYLDYLEDLLAKILGNDEYSVCSPLEKAAKKNDILKEIKVPLCGDLLGRERVTGAKKTRMGCDNWKRVPHFG</sequence>
<organism evidence="1 2">
    <name type="scientific">Paramuricea clavata</name>
    <name type="common">Red gorgonian</name>
    <name type="synonym">Violescent sea-whip</name>
    <dbReference type="NCBI Taxonomy" id="317549"/>
    <lineage>
        <taxon>Eukaryota</taxon>
        <taxon>Metazoa</taxon>
        <taxon>Cnidaria</taxon>
        <taxon>Anthozoa</taxon>
        <taxon>Octocorallia</taxon>
        <taxon>Malacalcyonacea</taxon>
        <taxon>Plexauridae</taxon>
        <taxon>Paramuricea</taxon>
    </lineage>
</organism>
<reference evidence="1" key="1">
    <citation type="submission" date="2020-04" db="EMBL/GenBank/DDBJ databases">
        <authorList>
            <person name="Alioto T."/>
            <person name="Alioto T."/>
            <person name="Gomez Garrido J."/>
        </authorList>
    </citation>
    <scope>NUCLEOTIDE SEQUENCE</scope>
    <source>
        <strain evidence="1">A484AB</strain>
    </source>
</reference>
<evidence type="ECO:0000313" key="2">
    <source>
        <dbReference type="Proteomes" id="UP001152795"/>
    </source>
</evidence>
<keyword evidence="2" id="KW-1185">Reference proteome</keyword>
<dbReference type="Proteomes" id="UP001152795">
    <property type="component" value="Unassembled WGS sequence"/>
</dbReference>
<name>A0A6S7FFS2_PARCT</name>